<dbReference type="InterPro" id="IPR035441">
    <property type="entry name" value="TFIIS/LEDGF_dom_sf"/>
</dbReference>
<dbReference type="PROSITE" id="PS51319">
    <property type="entry name" value="TFIIS_N"/>
    <property type="match status" value="1"/>
</dbReference>
<evidence type="ECO:0000313" key="5">
    <source>
        <dbReference type="Proteomes" id="UP001485043"/>
    </source>
</evidence>
<comment type="subcellular location">
    <subcellularLocation>
        <location evidence="1">Nucleus</location>
    </subcellularLocation>
</comment>
<feature type="region of interest" description="Disordered" evidence="2">
    <location>
        <begin position="314"/>
        <end position="382"/>
    </location>
</feature>
<feature type="compositionally biased region" description="Polar residues" evidence="2">
    <location>
        <begin position="184"/>
        <end position="201"/>
    </location>
</feature>
<organism evidence="4 5">
    <name type="scientific">Apatococcus fuscideae</name>
    <dbReference type="NCBI Taxonomy" id="2026836"/>
    <lineage>
        <taxon>Eukaryota</taxon>
        <taxon>Viridiplantae</taxon>
        <taxon>Chlorophyta</taxon>
        <taxon>core chlorophytes</taxon>
        <taxon>Trebouxiophyceae</taxon>
        <taxon>Chlorellales</taxon>
        <taxon>Chlorellaceae</taxon>
        <taxon>Apatococcus</taxon>
    </lineage>
</organism>
<proteinExistence type="predicted"/>
<evidence type="ECO:0000313" key="4">
    <source>
        <dbReference type="EMBL" id="KAK9867681.1"/>
    </source>
</evidence>
<dbReference type="Gene3D" id="1.20.930.10">
    <property type="entry name" value="Conserved domain common to transcription factors TFIIS, elongin A, CRSP70"/>
    <property type="match status" value="1"/>
</dbReference>
<keyword evidence="5" id="KW-1185">Reference proteome</keyword>
<feature type="compositionally biased region" description="Pro residues" evidence="2">
    <location>
        <begin position="414"/>
        <end position="430"/>
    </location>
</feature>
<comment type="caution">
    <text evidence="4">The sequence shown here is derived from an EMBL/GenBank/DDBJ whole genome shotgun (WGS) entry which is preliminary data.</text>
</comment>
<feature type="domain" description="TFIIS N-terminal" evidence="3">
    <location>
        <begin position="489"/>
        <end position="564"/>
    </location>
</feature>
<dbReference type="Pfam" id="PF08711">
    <property type="entry name" value="Med26"/>
    <property type="match status" value="1"/>
</dbReference>
<dbReference type="SUPFAM" id="SSF47676">
    <property type="entry name" value="Conserved domain common to transcription factors TFIIS, elongin A, CRSP70"/>
    <property type="match status" value="1"/>
</dbReference>
<evidence type="ECO:0000256" key="1">
    <source>
        <dbReference type="PROSITE-ProRule" id="PRU00649"/>
    </source>
</evidence>
<dbReference type="InterPro" id="IPR017923">
    <property type="entry name" value="TFIIS_N"/>
</dbReference>
<protein>
    <recommendedName>
        <fullName evidence="3">TFIIS N-terminal domain-containing protein</fullName>
    </recommendedName>
</protein>
<evidence type="ECO:0000256" key="2">
    <source>
        <dbReference type="SAM" id="MobiDB-lite"/>
    </source>
</evidence>
<reference evidence="4 5" key="1">
    <citation type="journal article" date="2024" name="Nat. Commun.">
        <title>Phylogenomics reveals the evolutionary origins of lichenization in chlorophyte algae.</title>
        <authorList>
            <person name="Puginier C."/>
            <person name="Libourel C."/>
            <person name="Otte J."/>
            <person name="Skaloud P."/>
            <person name="Haon M."/>
            <person name="Grisel S."/>
            <person name="Petersen M."/>
            <person name="Berrin J.G."/>
            <person name="Delaux P.M."/>
            <person name="Dal Grande F."/>
            <person name="Keller J."/>
        </authorList>
    </citation>
    <scope>NUCLEOTIDE SEQUENCE [LARGE SCALE GENOMIC DNA]</scope>
    <source>
        <strain evidence="4 5">SAG 2523</strain>
    </source>
</reference>
<feature type="compositionally biased region" description="Polar residues" evidence="2">
    <location>
        <begin position="319"/>
        <end position="332"/>
    </location>
</feature>
<gene>
    <name evidence="4" type="ORF">WJX84_011267</name>
</gene>
<name>A0AAW1TF38_9CHLO</name>
<feature type="region of interest" description="Disordered" evidence="2">
    <location>
        <begin position="172"/>
        <end position="201"/>
    </location>
</feature>
<dbReference type="Proteomes" id="UP001485043">
    <property type="component" value="Unassembled WGS sequence"/>
</dbReference>
<sequence>MSLIISEDTAHTDVQNLPTYGTSNADFKNSCACCLVSHTQGCWRKGWSLPQGFANLCNRCGLRYKRELKAAANPSAHCGPREKGIDPRSTFHFTYSSQPDYQPNSLHGNGPPFACTNRADVVAFLASFGATRQIQGHSLIPVIPSSILRDSITPSDKAAPAKALLHAALMQPPQQQQAPPSENLAGNVNGSNGRMITSGSAEQPYAESDLSAHVPTHISASSTYPEQTMQAADITFVSYREASGEIPGGQYFRQFLLQHPNGAEQLAAEAEAVSPGSSRCQYRLQPEFGGHIIHSDDDMLAWLRQATASCPLSAHHSGATVTSNHPKLQQRQEQSRAEAPGAVKNHELLETPARGSGHHQARSQAEHKEQSTTTRARRTNPTRAAAACHVCGDLTHGSWACPYAAENALDEPSEPPGPSTRQPAKPPPKTKPTAKRKASPDNQQSDPAPLSSDHRSDVQEVFASQPHLWEWVSELPDAAGLRLFSEWNQQLEAAAANIQHLTGQDAAAVLGLLQHLENQRVNLKLLEASGIAFPVTKLQECPVRRISQMAGQLASKWRGTAADALRIATQAINAHAASQKHILHS</sequence>
<dbReference type="EMBL" id="JALJOV010000071">
    <property type="protein sequence ID" value="KAK9867681.1"/>
    <property type="molecule type" value="Genomic_DNA"/>
</dbReference>
<dbReference type="AlphaFoldDB" id="A0AAW1TF38"/>
<dbReference type="GO" id="GO:0005634">
    <property type="term" value="C:nucleus"/>
    <property type="evidence" value="ECO:0007669"/>
    <property type="project" value="UniProtKB-SubCell"/>
</dbReference>
<feature type="region of interest" description="Disordered" evidence="2">
    <location>
        <begin position="408"/>
        <end position="458"/>
    </location>
</feature>
<evidence type="ECO:0000259" key="3">
    <source>
        <dbReference type="PROSITE" id="PS51319"/>
    </source>
</evidence>
<accession>A0AAW1TF38</accession>
<keyword evidence="1" id="KW-0539">Nucleus</keyword>